<comment type="caution">
    <text evidence="3">The sequence shown here is derived from an EMBL/GenBank/DDBJ whole genome shotgun (WGS) entry which is preliminary data.</text>
</comment>
<feature type="compositionally biased region" description="Low complexity" evidence="1">
    <location>
        <begin position="124"/>
        <end position="135"/>
    </location>
</feature>
<feature type="signal peptide" evidence="2">
    <location>
        <begin position="1"/>
        <end position="30"/>
    </location>
</feature>
<dbReference type="EMBL" id="AOUO01000024">
    <property type="protein sequence ID" value="EOD70180.1"/>
    <property type="molecule type" value="Genomic_DNA"/>
</dbReference>
<dbReference type="RefSeq" id="WP_003056764.1">
    <property type="nucleotide sequence ID" value="NZ_AOUO01000024.1"/>
</dbReference>
<evidence type="ECO:0000256" key="1">
    <source>
        <dbReference type="SAM" id="MobiDB-lite"/>
    </source>
</evidence>
<keyword evidence="2" id="KW-0732">Signal</keyword>
<feature type="chain" id="PRO_5004352486" evidence="2">
    <location>
        <begin position="31"/>
        <end position="153"/>
    </location>
</feature>
<name>R1I2Z4_9PSEU</name>
<sequence>MRIGTRTALAALAGAAVVTAGAVAFGGASAADGPAPAPLVQAAQASCLTDGAGLCTVTHGLGKVPEVIVVSPNTPGQFNGFMLNTVQGSYTATTFQVRAMFSQTTPKTFGQIWFSYAAYAAPTAPTTPTTTTLPPTTTPPSTPTPTSSASGGS</sequence>
<dbReference type="PATRIC" id="fig|1292037.4.peg.441"/>
<evidence type="ECO:0000313" key="3">
    <source>
        <dbReference type="EMBL" id="EOD70180.1"/>
    </source>
</evidence>
<evidence type="ECO:0000313" key="4">
    <source>
        <dbReference type="Proteomes" id="UP000014139"/>
    </source>
</evidence>
<dbReference type="Proteomes" id="UP000014139">
    <property type="component" value="Unassembled WGS sequence"/>
</dbReference>
<gene>
    <name evidence="3" type="ORF">H480_02234</name>
</gene>
<feature type="compositionally biased region" description="Low complexity" evidence="1">
    <location>
        <begin position="144"/>
        <end position="153"/>
    </location>
</feature>
<accession>R1I2Z4</accession>
<evidence type="ECO:0000256" key="2">
    <source>
        <dbReference type="SAM" id="SignalP"/>
    </source>
</evidence>
<protein>
    <submittedName>
        <fullName evidence="3">Uncharacterized protein</fullName>
    </submittedName>
</protein>
<organism evidence="3 4">
    <name type="scientific">Amycolatopsis vancoresmycina DSM 44592</name>
    <dbReference type="NCBI Taxonomy" id="1292037"/>
    <lineage>
        <taxon>Bacteria</taxon>
        <taxon>Bacillati</taxon>
        <taxon>Actinomycetota</taxon>
        <taxon>Actinomycetes</taxon>
        <taxon>Pseudonocardiales</taxon>
        <taxon>Pseudonocardiaceae</taxon>
        <taxon>Amycolatopsis</taxon>
    </lineage>
</organism>
<dbReference type="OrthoDB" id="3637917at2"/>
<dbReference type="AlphaFoldDB" id="R1I2Z4"/>
<proteinExistence type="predicted"/>
<keyword evidence="4" id="KW-1185">Reference proteome</keyword>
<feature type="region of interest" description="Disordered" evidence="1">
    <location>
        <begin position="124"/>
        <end position="153"/>
    </location>
</feature>
<reference evidence="3 4" key="1">
    <citation type="submission" date="2013-02" db="EMBL/GenBank/DDBJ databases">
        <title>Draft genome sequence of Amycolatopsis vancoresmycina strain DSM 44592T.</title>
        <authorList>
            <person name="Kumar S."/>
            <person name="Kaur N."/>
            <person name="Kaur C."/>
            <person name="Raghava G.P.S."/>
            <person name="Mayilraj S."/>
        </authorList>
    </citation>
    <scope>NUCLEOTIDE SEQUENCE [LARGE SCALE GENOMIC DNA]</scope>
    <source>
        <strain evidence="3 4">DSM 44592</strain>
    </source>
</reference>